<dbReference type="GO" id="GO:0006398">
    <property type="term" value="P:mRNA 3'-end processing by stem-loop binding and cleavage"/>
    <property type="evidence" value="ECO:0007669"/>
    <property type="project" value="TreeGrafter"/>
</dbReference>
<dbReference type="Gene3D" id="1.10.8.1120">
    <property type="entry name" value="Histone RNA hairpin-binding protein RNA-binding domain"/>
    <property type="match status" value="1"/>
</dbReference>
<name>A0A7G3AKU9_LUTLO</name>
<reference evidence="5" key="1">
    <citation type="journal article" date="2020" name="BMC">
        <title>Leishmania infection induces a limited differential gene expression in the sand fly midgut.</title>
        <authorList>
            <person name="Coutinho-Abreu I.V."/>
            <person name="Serafim T.D."/>
            <person name="Meneses C."/>
            <person name="Kamhawi S."/>
            <person name="Oliveira F."/>
            <person name="Valenzuela J.G."/>
        </authorList>
    </citation>
    <scope>NUCLEOTIDE SEQUENCE</scope>
    <source>
        <strain evidence="5">Jacobina</strain>
        <tissue evidence="5">Midgut</tissue>
    </source>
</reference>
<dbReference type="InterPro" id="IPR026502">
    <property type="entry name" value="SLBP1/SLBP2"/>
</dbReference>
<dbReference type="AlphaFoldDB" id="A0A7G3AKU9"/>
<keyword evidence="2" id="KW-0694">RNA-binding</keyword>
<dbReference type="VEuPathDB" id="VectorBase:LLONM1_000096"/>
<dbReference type="EMBL" id="GITU01003775">
    <property type="protein sequence ID" value="MBC1172478.1"/>
    <property type="molecule type" value="Transcribed_RNA"/>
</dbReference>
<dbReference type="RefSeq" id="XP_055678622.1">
    <property type="nucleotide sequence ID" value="XM_055822647.1"/>
</dbReference>
<feature type="region of interest" description="Disordered" evidence="3">
    <location>
        <begin position="65"/>
        <end position="88"/>
    </location>
</feature>
<dbReference type="Pfam" id="PF15247">
    <property type="entry name" value="SLBP_RNA_bind"/>
    <property type="match status" value="1"/>
</dbReference>
<feature type="compositionally biased region" description="Basic and acidic residues" evidence="3">
    <location>
        <begin position="135"/>
        <end position="145"/>
    </location>
</feature>
<evidence type="ECO:0000256" key="3">
    <source>
        <dbReference type="SAM" id="MobiDB-lite"/>
    </source>
</evidence>
<feature type="compositionally biased region" description="Polar residues" evidence="3">
    <location>
        <begin position="1"/>
        <end position="15"/>
    </location>
</feature>
<feature type="compositionally biased region" description="Basic and acidic residues" evidence="3">
    <location>
        <begin position="232"/>
        <end position="251"/>
    </location>
</feature>
<evidence type="ECO:0000256" key="1">
    <source>
        <dbReference type="ARBA" id="ARBA00006151"/>
    </source>
</evidence>
<comment type="similarity">
    <text evidence="1">Belongs to the SLBP family.</text>
</comment>
<dbReference type="GO" id="GO:0071204">
    <property type="term" value="C:histone pre-mRNA 3'end processing complex"/>
    <property type="evidence" value="ECO:0007669"/>
    <property type="project" value="TreeGrafter"/>
</dbReference>
<dbReference type="KEGG" id="lll:129787238"/>
<protein>
    <submittedName>
        <fullName evidence="5">Putative histone rna hairpin-binding protein</fullName>
    </submittedName>
</protein>
<proteinExistence type="inferred from homology"/>
<feature type="region of interest" description="Disordered" evidence="3">
    <location>
        <begin position="231"/>
        <end position="251"/>
    </location>
</feature>
<feature type="compositionally biased region" description="Acidic residues" evidence="3">
    <location>
        <begin position="71"/>
        <end position="87"/>
    </location>
</feature>
<feature type="compositionally biased region" description="Basic and acidic residues" evidence="3">
    <location>
        <begin position="162"/>
        <end position="181"/>
    </location>
</feature>
<dbReference type="FunFam" id="1.10.8.1120:FF:000001">
    <property type="entry name" value="Histone RNA hairpin-binding protein-like"/>
    <property type="match status" value="1"/>
</dbReference>
<dbReference type="GO" id="GO:0007076">
    <property type="term" value="P:mitotic chromosome condensation"/>
    <property type="evidence" value="ECO:0007669"/>
    <property type="project" value="UniProtKB-ARBA"/>
</dbReference>
<feature type="region of interest" description="Disordered" evidence="3">
    <location>
        <begin position="119"/>
        <end position="214"/>
    </location>
</feature>
<dbReference type="OrthoDB" id="265795at2759"/>
<dbReference type="InterPro" id="IPR038294">
    <property type="entry name" value="SLBP_RNA_bind_sf"/>
</dbReference>
<feature type="compositionally biased region" description="Low complexity" evidence="3">
    <location>
        <begin position="147"/>
        <end position="160"/>
    </location>
</feature>
<feature type="region of interest" description="Disordered" evidence="3">
    <location>
        <begin position="1"/>
        <end position="21"/>
    </location>
</feature>
<organism evidence="5">
    <name type="scientific">Lutzomyia longipalpis</name>
    <name type="common">Sand fly</name>
    <dbReference type="NCBI Taxonomy" id="7200"/>
    <lineage>
        <taxon>Eukaryota</taxon>
        <taxon>Metazoa</taxon>
        <taxon>Ecdysozoa</taxon>
        <taxon>Arthropoda</taxon>
        <taxon>Hexapoda</taxon>
        <taxon>Insecta</taxon>
        <taxon>Pterygota</taxon>
        <taxon>Neoptera</taxon>
        <taxon>Endopterygota</taxon>
        <taxon>Diptera</taxon>
        <taxon>Nematocera</taxon>
        <taxon>Psychodoidea</taxon>
        <taxon>Psychodidae</taxon>
        <taxon>Lutzomyia</taxon>
        <taxon>Lutzomyia</taxon>
    </lineage>
</organism>
<evidence type="ECO:0000259" key="4">
    <source>
        <dbReference type="Pfam" id="PF15247"/>
    </source>
</evidence>
<dbReference type="GO" id="GO:0005737">
    <property type="term" value="C:cytoplasm"/>
    <property type="evidence" value="ECO:0007669"/>
    <property type="project" value="TreeGrafter"/>
</dbReference>
<sequence length="251" mass="28907">MQTEDMSLDSASWESLSPGAKERKKALLEKSWVEMFEEEENAMNASLNAERTVEEGEILDDTKEAAATAECPDEDILDIDGESQDLPEEVRDIEIDFIERKNEEKFEKLVKEEKIRTPFKRRLSGESVSEESGESETKRMKEQRVRSSSTSSGSTNNSGSAKTKEFETDPDVLMRRQKQIDFGKNTIGYDNYVNQVPREERKATDPNTPRKNIKYSRRAWDGLIKQWRKQLHAWDPDSGKRKDESTDTKEA</sequence>
<dbReference type="GO" id="GO:0051028">
    <property type="term" value="P:mRNA transport"/>
    <property type="evidence" value="ECO:0007669"/>
    <property type="project" value="TreeGrafter"/>
</dbReference>
<dbReference type="InterPro" id="IPR029344">
    <property type="entry name" value="SLBP_RNA_bind"/>
</dbReference>
<dbReference type="PANTHER" id="PTHR17408">
    <property type="entry name" value="HISTONE RNA HAIRPIN-BINDING PROTEIN"/>
    <property type="match status" value="1"/>
</dbReference>
<dbReference type="GO" id="GO:0071207">
    <property type="term" value="F:histone pre-mRNA stem-loop binding"/>
    <property type="evidence" value="ECO:0007669"/>
    <property type="project" value="TreeGrafter"/>
</dbReference>
<dbReference type="PANTHER" id="PTHR17408:SF0">
    <property type="entry name" value="HISTONE RNA HAIRPIN-BINDING PROTEIN"/>
    <property type="match status" value="1"/>
</dbReference>
<evidence type="ECO:0000256" key="2">
    <source>
        <dbReference type="ARBA" id="ARBA00022884"/>
    </source>
</evidence>
<dbReference type="GO" id="GO:0003729">
    <property type="term" value="F:mRNA binding"/>
    <property type="evidence" value="ECO:0007669"/>
    <property type="project" value="InterPro"/>
</dbReference>
<dbReference type="GeneID" id="129787238"/>
<accession>A0A7G3AKU9</accession>
<evidence type="ECO:0000313" key="5">
    <source>
        <dbReference type="EMBL" id="MBC1172478.1"/>
    </source>
</evidence>
<feature type="domain" description="Histone RNA hairpin-binding protein RNA-binding" evidence="4">
    <location>
        <begin position="168"/>
        <end position="236"/>
    </location>
</feature>